<feature type="transmembrane region" description="Helical" evidence="1">
    <location>
        <begin position="6"/>
        <end position="24"/>
    </location>
</feature>
<name>A0ABZ0D729_9BURK</name>
<dbReference type="PANTHER" id="PTHR39084:SF1">
    <property type="entry name" value="DUF4010 DOMAIN-CONTAINING PROTEIN"/>
    <property type="match status" value="1"/>
</dbReference>
<keyword evidence="1" id="KW-1133">Transmembrane helix</keyword>
<dbReference type="InterPro" id="IPR025105">
    <property type="entry name" value="DUF4010"/>
</dbReference>
<feature type="transmembrane region" description="Helical" evidence="1">
    <location>
        <begin position="235"/>
        <end position="258"/>
    </location>
</feature>
<feature type="transmembrane region" description="Helical" evidence="1">
    <location>
        <begin position="393"/>
        <end position="417"/>
    </location>
</feature>
<feature type="transmembrane region" description="Helical" evidence="1">
    <location>
        <begin position="265"/>
        <end position="285"/>
    </location>
</feature>
<organism evidence="4 5">
    <name type="scientific">Piscinibacter gummiphilus</name>
    <dbReference type="NCBI Taxonomy" id="946333"/>
    <lineage>
        <taxon>Bacteria</taxon>
        <taxon>Pseudomonadati</taxon>
        <taxon>Pseudomonadota</taxon>
        <taxon>Betaproteobacteria</taxon>
        <taxon>Burkholderiales</taxon>
        <taxon>Sphaerotilaceae</taxon>
        <taxon>Piscinibacter</taxon>
    </lineage>
</organism>
<sequence>MTALDPFAFGPILAALAVGLIVGLERGWREREAADGTRVAGLRTFALTGLLGGVLALVDPWLLTAGCLGLAVLVSVGYRQSVKLSGKLSATSAIAQLLTFGLGALAATGQPLLAVSAAVIVATLLNLRATLHHWLRLMEHRELTAALQMLVLSAVILPLVPDQPYGPYGALNPYRLWWAVVLIAGLSLSGHVAMRFAGAQRGTLLTGLLGGLASSTAATLSLARQLRGREELIEPTAAGALAACAVMFLRMAVIVLLLSPALGRLLPLPMLGAAGMLMVFAALHWRRRPRGAQPAPATDLPVFDLGTALGFGAFLGVMALLTEASKQWFGFGGLYGLALLSGLVDVDAISISAARMDAASSVPTSVAAVAIALAALSNMVLKAAMAWTTGGRLLGRALGVGYVASMVVAGVLLGLGLR</sequence>
<gene>
    <name evidence="4" type="ORF">RXV79_12500</name>
</gene>
<feature type="domain" description="DUF4010" evidence="3">
    <location>
        <begin position="181"/>
        <end position="390"/>
    </location>
</feature>
<evidence type="ECO:0000256" key="1">
    <source>
        <dbReference type="SAM" id="Phobius"/>
    </source>
</evidence>
<feature type="transmembrane region" description="Helical" evidence="1">
    <location>
        <begin position="143"/>
        <end position="161"/>
    </location>
</feature>
<reference evidence="4 5" key="1">
    <citation type="submission" date="2023-10" db="EMBL/GenBank/DDBJ databases">
        <title>Bacteria for the degradation of biodegradable plastic PBAT(Polybutylene adipate terephthalate).</title>
        <authorList>
            <person name="Weon H.-Y."/>
            <person name="Yeon J."/>
        </authorList>
    </citation>
    <scope>NUCLEOTIDE SEQUENCE [LARGE SCALE GENOMIC DNA]</scope>
    <source>
        <strain evidence="4 5">SBD 7-3</strain>
    </source>
</reference>
<evidence type="ECO:0000313" key="5">
    <source>
        <dbReference type="Proteomes" id="UP001303946"/>
    </source>
</evidence>
<feature type="transmembrane region" description="Helical" evidence="1">
    <location>
        <begin position="334"/>
        <end position="354"/>
    </location>
</feature>
<feature type="transmembrane region" description="Helical" evidence="1">
    <location>
        <begin position="305"/>
        <end position="322"/>
    </location>
</feature>
<dbReference type="Proteomes" id="UP001303946">
    <property type="component" value="Chromosome"/>
</dbReference>
<feature type="transmembrane region" description="Helical" evidence="1">
    <location>
        <begin position="204"/>
        <end position="223"/>
    </location>
</feature>
<feature type="transmembrane region" description="Helical" evidence="1">
    <location>
        <begin position="36"/>
        <end position="55"/>
    </location>
</feature>
<accession>A0ABZ0D729</accession>
<dbReference type="Pfam" id="PF13194">
    <property type="entry name" value="DUF4010"/>
    <property type="match status" value="1"/>
</dbReference>
<dbReference type="EMBL" id="CP136336">
    <property type="protein sequence ID" value="WOB10843.1"/>
    <property type="molecule type" value="Genomic_DNA"/>
</dbReference>
<proteinExistence type="predicted"/>
<dbReference type="PANTHER" id="PTHR39084">
    <property type="entry name" value="MEMBRANE PROTEIN-RELATED"/>
    <property type="match status" value="1"/>
</dbReference>
<feature type="domain" description="MgtC/SapB/SrpB/YhiD N-terminal" evidence="2">
    <location>
        <begin position="12"/>
        <end position="133"/>
    </location>
</feature>
<evidence type="ECO:0000259" key="3">
    <source>
        <dbReference type="Pfam" id="PF13194"/>
    </source>
</evidence>
<evidence type="ECO:0000259" key="2">
    <source>
        <dbReference type="Pfam" id="PF02308"/>
    </source>
</evidence>
<keyword evidence="1" id="KW-0812">Transmembrane</keyword>
<keyword evidence="1" id="KW-0472">Membrane</keyword>
<feature type="transmembrane region" description="Helical" evidence="1">
    <location>
        <begin position="360"/>
        <end position="381"/>
    </location>
</feature>
<dbReference type="InterPro" id="IPR049177">
    <property type="entry name" value="MgtC_SapB_SrpB_YhiD_N"/>
</dbReference>
<feature type="transmembrane region" description="Helical" evidence="1">
    <location>
        <begin position="176"/>
        <end position="197"/>
    </location>
</feature>
<dbReference type="RefSeq" id="WP_316703753.1">
    <property type="nucleotide sequence ID" value="NZ_CP136336.1"/>
</dbReference>
<dbReference type="Pfam" id="PF02308">
    <property type="entry name" value="MgtC"/>
    <property type="match status" value="1"/>
</dbReference>
<evidence type="ECO:0000313" key="4">
    <source>
        <dbReference type="EMBL" id="WOB10843.1"/>
    </source>
</evidence>
<protein>
    <submittedName>
        <fullName evidence="4">MgtC/SapB family protein</fullName>
    </submittedName>
</protein>
<keyword evidence="5" id="KW-1185">Reference proteome</keyword>